<feature type="repeat" description="PPR" evidence="3">
    <location>
        <begin position="542"/>
        <end position="576"/>
    </location>
</feature>
<dbReference type="Gene3D" id="1.25.40.10">
    <property type="entry name" value="Tetratricopeptide repeat domain"/>
    <property type="match status" value="4"/>
</dbReference>
<organism evidence="5 6">
    <name type="scientific">Aquilegia coerulea</name>
    <name type="common">Rocky mountain columbine</name>
    <dbReference type="NCBI Taxonomy" id="218851"/>
    <lineage>
        <taxon>Eukaryota</taxon>
        <taxon>Viridiplantae</taxon>
        <taxon>Streptophyta</taxon>
        <taxon>Embryophyta</taxon>
        <taxon>Tracheophyta</taxon>
        <taxon>Spermatophyta</taxon>
        <taxon>Magnoliopsida</taxon>
        <taxon>Ranunculales</taxon>
        <taxon>Ranunculaceae</taxon>
        <taxon>Thalictroideae</taxon>
        <taxon>Aquilegia</taxon>
    </lineage>
</organism>
<feature type="repeat" description="PPR" evidence="3">
    <location>
        <begin position="273"/>
        <end position="303"/>
    </location>
</feature>
<dbReference type="PANTHER" id="PTHR47926">
    <property type="entry name" value="PENTATRICOPEPTIDE REPEAT-CONTAINING PROTEIN"/>
    <property type="match status" value="1"/>
</dbReference>
<dbReference type="EMBL" id="KZ305031">
    <property type="protein sequence ID" value="PIA47212.1"/>
    <property type="molecule type" value="Genomic_DNA"/>
</dbReference>
<dbReference type="GO" id="GO:0003723">
    <property type="term" value="F:RNA binding"/>
    <property type="evidence" value="ECO:0007669"/>
    <property type="project" value="InterPro"/>
</dbReference>
<evidence type="ECO:0000313" key="5">
    <source>
        <dbReference type="EMBL" id="PIA47212.1"/>
    </source>
</evidence>
<dbReference type="Pfam" id="PF01535">
    <property type="entry name" value="PPR"/>
    <property type="match status" value="4"/>
</dbReference>
<dbReference type="Pfam" id="PF14432">
    <property type="entry name" value="DYW_deaminase"/>
    <property type="match status" value="1"/>
</dbReference>
<dbReference type="FunCoup" id="A0A2G5DUM5">
    <property type="interactions" value="346"/>
</dbReference>
<feature type="repeat" description="PPR" evidence="3">
    <location>
        <begin position="304"/>
        <end position="338"/>
    </location>
</feature>
<dbReference type="Pfam" id="PF20431">
    <property type="entry name" value="E_motif"/>
    <property type="match status" value="1"/>
</dbReference>
<feature type="repeat" description="PPR" evidence="3">
    <location>
        <begin position="405"/>
        <end position="439"/>
    </location>
</feature>
<evidence type="ECO:0000256" key="2">
    <source>
        <dbReference type="ARBA" id="ARBA00022737"/>
    </source>
</evidence>
<dbReference type="Pfam" id="PF13041">
    <property type="entry name" value="PPR_2"/>
    <property type="match status" value="3"/>
</dbReference>
<dbReference type="InterPro" id="IPR046960">
    <property type="entry name" value="PPR_At4g14850-like_plant"/>
</dbReference>
<dbReference type="FunFam" id="1.25.40.10:FF:000284">
    <property type="entry name" value="Pentatricopeptide repeat-containing protein"/>
    <property type="match status" value="1"/>
</dbReference>
<dbReference type="InterPro" id="IPR011990">
    <property type="entry name" value="TPR-like_helical_dom_sf"/>
</dbReference>
<evidence type="ECO:0000256" key="3">
    <source>
        <dbReference type="PROSITE-ProRule" id="PRU00708"/>
    </source>
</evidence>
<evidence type="ECO:0000313" key="6">
    <source>
        <dbReference type="Proteomes" id="UP000230069"/>
    </source>
</evidence>
<dbReference type="FunFam" id="1.25.40.10:FF:002148">
    <property type="entry name" value="Pentatricopeptide repeat-containing protein At2g29760, chloroplastic"/>
    <property type="match status" value="1"/>
</dbReference>
<proteinExistence type="inferred from homology"/>
<dbReference type="GO" id="GO:0008270">
    <property type="term" value="F:zinc ion binding"/>
    <property type="evidence" value="ECO:0007669"/>
    <property type="project" value="InterPro"/>
</dbReference>
<sequence>MKPKPIHLRNLFTKFLKSPNFSTLIRKPHHYQPISSSSSSSSSTSLLKTNSSKPFFKPNDNINLLCKEKKFKEAIAILCNQKRLKESIQILESLHHSETKNIPFATIYSSLLQLCFDLRDLKLAKRIHDLINKTSAFVPGVFISNRLLDLYSKCGCLISARNAFDEMCERDICSWNTMISGYAKAGKLEEAYGLFEKMPERDNFSWSTMISGYVRRDRPREALNLFRSMQGKTNVKCNKFTVSSALAAISALPCRRFGKEIHGHILRTGLDSDTVVWSVLSDMYAKCGSLDEARYVFDRMLDRDVVTWTAMIGRYFEEKRWNEGFELFVEMLKSGIKPNDFTFAAVLNACSSQALEDVGRQVHGYMVRIASDPLSFAASALVHMYCKCGNIETAIRVFEGMSQPDLVSWTSLIAGYAQHGQPEKALSYFELMLKAGLKPDHVTFIGVLSACTHAGLVDKGLEYFHSITEKHGLTHTGNHYACVIDLLSRSGRFQEAEDIIDSMPMKPDKFLWASLLGGCKSFGNLKLAKRAAEVLFEIEPGNAATYVTLANIYASAGIWDEVASIRKTMDDRGVVKKPGSSWIKVYRQVHVFLVGDESHPRTKEIYDFLEDLSRRMKEEGYVPKTDYVLHDVEEEQKEQNLSYHSEKLAIAFGVIATPPGTPIKVFKNLRTCGDCHSAIKFISKIVAREITVRDSSRFHCFKDGKCSCGDFW</sequence>
<dbReference type="STRING" id="218851.A0A2G5DUM5"/>
<dbReference type="AlphaFoldDB" id="A0A2G5DUM5"/>
<dbReference type="FunFam" id="1.25.40.10:FF:000442">
    <property type="entry name" value="Pentatricopeptide repeat-containing protein At3g49710"/>
    <property type="match status" value="1"/>
</dbReference>
<accession>A0A2G5DUM5</accession>
<reference evidence="5 6" key="1">
    <citation type="submission" date="2017-09" db="EMBL/GenBank/DDBJ databases">
        <title>WGS assembly of Aquilegia coerulea Goldsmith.</title>
        <authorList>
            <person name="Hodges S."/>
            <person name="Kramer E."/>
            <person name="Nordborg M."/>
            <person name="Tomkins J."/>
            <person name="Borevitz J."/>
            <person name="Derieg N."/>
            <person name="Yan J."/>
            <person name="Mihaltcheva S."/>
            <person name="Hayes R.D."/>
            <person name="Rokhsar D."/>
        </authorList>
    </citation>
    <scope>NUCLEOTIDE SEQUENCE [LARGE SCALE GENOMIC DNA]</scope>
    <source>
        <strain evidence="6">cv. Goldsmith</strain>
    </source>
</reference>
<gene>
    <name evidence="5" type="ORF">AQUCO_01400121v1</name>
</gene>
<feature type="domain" description="DYW" evidence="4">
    <location>
        <begin position="620"/>
        <end position="712"/>
    </location>
</feature>
<dbReference type="InterPro" id="IPR046849">
    <property type="entry name" value="E2_motif"/>
</dbReference>
<dbReference type="InterPro" id="IPR046848">
    <property type="entry name" value="E_motif"/>
</dbReference>
<dbReference type="GO" id="GO:0009451">
    <property type="term" value="P:RNA modification"/>
    <property type="evidence" value="ECO:0007669"/>
    <property type="project" value="InterPro"/>
</dbReference>
<evidence type="ECO:0000259" key="4">
    <source>
        <dbReference type="Pfam" id="PF14432"/>
    </source>
</evidence>
<protein>
    <recommendedName>
        <fullName evidence="4">DYW domain-containing protein</fullName>
    </recommendedName>
</protein>
<feature type="repeat" description="PPR" evidence="3">
    <location>
        <begin position="171"/>
        <end position="205"/>
    </location>
</feature>
<dbReference type="NCBIfam" id="TIGR00756">
    <property type="entry name" value="PPR"/>
    <property type="match status" value="7"/>
</dbReference>
<dbReference type="SUPFAM" id="SSF48452">
    <property type="entry name" value="TPR-like"/>
    <property type="match status" value="1"/>
</dbReference>
<dbReference type="PANTHER" id="PTHR47926:SF414">
    <property type="entry name" value="PENTATRICOPEPTIDE REPEAT-CONTAINING PROTEIN DOT4, CHLOROPLASTIC-LIKE"/>
    <property type="match status" value="1"/>
</dbReference>
<keyword evidence="6" id="KW-1185">Reference proteome</keyword>
<keyword evidence="2" id="KW-0677">Repeat</keyword>
<comment type="similarity">
    <text evidence="1">Belongs to the PPR family. PCMP-H subfamily.</text>
</comment>
<dbReference type="Pfam" id="PF20430">
    <property type="entry name" value="Eplus_motif"/>
    <property type="match status" value="1"/>
</dbReference>
<dbReference type="OrthoDB" id="185373at2759"/>
<dbReference type="InterPro" id="IPR032867">
    <property type="entry name" value="DYW_dom"/>
</dbReference>
<evidence type="ECO:0000256" key="1">
    <source>
        <dbReference type="ARBA" id="ARBA00006643"/>
    </source>
</evidence>
<dbReference type="PROSITE" id="PS51375">
    <property type="entry name" value="PPR"/>
    <property type="match status" value="5"/>
</dbReference>
<dbReference type="InterPro" id="IPR002885">
    <property type="entry name" value="PPR_rpt"/>
</dbReference>
<dbReference type="Proteomes" id="UP000230069">
    <property type="component" value="Unassembled WGS sequence"/>
</dbReference>
<name>A0A2G5DUM5_AQUCA</name>
<dbReference type="InParanoid" id="A0A2G5DUM5"/>